<name>A0A9R1V9E0_LACSA</name>
<comment type="caution">
    <text evidence="1">The sequence shown here is derived from an EMBL/GenBank/DDBJ whole genome shotgun (WGS) entry which is preliminary data.</text>
</comment>
<reference evidence="1 2" key="1">
    <citation type="journal article" date="2017" name="Nat. Commun.">
        <title>Genome assembly with in vitro proximity ligation data and whole-genome triplication in lettuce.</title>
        <authorList>
            <person name="Reyes-Chin-Wo S."/>
            <person name="Wang Z."/>
            <person name="Yang X."/>
            <person name="Kozik A."/>
            <person name="Arikit S."/>
            <person name="Song C."/>
            <person name="Xia L."/>
            <person name="Froenicke L."/>
            <person name="Lavelle D.O."/>
            <person name="Truco M.J."/>
            <person name="Xia R."/>
            <person name="Zhu S."/>
            <person name="Xu C."/>
            <person name="Xu H."/>
            <person name="Xu X."/>
            <person name="Cox K."/>
            <person name="Korf I."/>
            <person name="Meyers B.C."/>
            <person name="Michelmore R.W."/>
        </authorList>
    </citation>
    <scope>NUCLEOTIDE SEQUENCE [LARGE SCALE GENOMIC DNA]</scope>
    <source>
        <strain evidence="2">cv. Salinas</strain>
        <tissue evidence="1">Seedlings</tissue>
    </source>
</reference>
<evidence type="ECO:0000313" key="1">
    <source>
        <dbReference type="EMBL" id="KAJ0202100.1"/>
    </source>
</evidence>
<dbReference type="PANTHER" id="PTHR47718:SF7">
    <property type="entry name" value="PROTEIN FAR1-RELATED SEQUENCE"/>
    <property type="match status" value="1"/>
</dbReference>
<protein>
    <submittedName>
        <fullName evidence="1">Uncharacterized protein</fullName>
    </submittedName>
</protein>
<dbReference type="PANTHER" id="PTHR47718">
    <property type="entry name" value="OS01G0519700 PROTEIN"/>
    <property type="match status" value="1"/>
</dbReference>
<dbReference type="EMBL" id="NBSK02000006">
    <property type="protein sequence ID" value="KAJ0202100.1"/>
    <property type="molecule type" value="Genomic_DNA"/>
</dbReference>
<keyword evidence="2" id="KW-1185">Reference proteome</keyword>
<dbReference type="Proteomes" id="UP000235145">
    <property type="component" value="Unassembled WGS sequence"/>
</dbReference>
<gene>
    <name evidence="1" type="ORF">LSAT_V11C600332560</name>
</gene>
<sequence length="124" mass="14912">MNLTMLNEFFIQYDKAVESRRAVEEDEDFKTTNSRLCIQLKQNTCDCYTIKMFNVFKKEWTEATTNLTHETPRKNTEESTYRVRQLNVDKKNISALLPFFHWIVRTQISLALMRIVFLQFYLLN</sequence>
<dbReference type="AlphaFoldDB" id="A0A9R1V9E0"/>
<evidence type="ECO:0000313" key="2">
    <source>
        <dbReference type="Proteomes" id="UP000235145"/>
    </source>
</evidence>
<proteinExistence type="predicted"/>
<organism evidence="1 2">
    <name type="scientific">Lactuca sativa</name>
    <name type="common">Garden lettuce</name>
    <dbReference type="NCBI Taxonomy" id="4236"/>
    <lineage>
        <taxon>Eukaryota</taxon>
        <taxon>Viridiplantae</taxon>
        <taxon>Streptophyta</taxon>
        <taxon>Embryophyta</taxon>
        <taxon>Tracheophyta</taxon>
        <taxon>Spermatophyta</taxon>
        <taxon>Magnoliopsida</taxon>
        <taxon>eudicotyledons</taxon>
        <taxon>Gunneridae</taxon>
        <taxon>Pentapetalae</taxon>
        <taxon>asterids</taxon>
        <taxon>campanulids</taxon>
        <taxon>Asterales</taxon>
        <taxon>Asteraceae</taxon>
        <taxon>Cichorioideae</taxon>
        <taxon>Cichorieae</taxon>
        <taxon>Lactucinae</taxon>
        <taxon>Lactuca</taxon>
    </lineage>
</organism>
<accession>A0A9R1V9E0</accession>